<protein>
    <recommendedName>
        <fullName evidence="1">DUF6873 domain-containing protein</fullName>
    </recommendedName>
</protein>
<organism evidence="2 3">
    <name type="scientific">Clostridium aquiflavi</name>
    <dbReference type="NCBI Taxonomy" id="3073603"/>
    <lineage>
        <taxon>Bacteria</taxon>
        <taxon>Bacillati</taxon>
        <taxon>Bacillota</taxon>
        <taxon>Clostridia</taxon>
        <taxon>Eubacteriales</taxon>
        <taxon>Clostridiaceae</taxon>
        <taxon>Clostridium</taxon>
    </lineage>
</organism>
<evidence type="ECO:0000313" key="3">
    <source>
        <dbReference type="Proteomes" id="UP001256646"/>
    </source>
</evidence>
<feature type="domain" description="DUF6873" evidence="1">
    <location>
        <begin position="4"/>
        <end position="232"/>
    </location>
</feature>
<dbReference type="RefSeq" id="WP_252213200.1">
    <property type="nucleotide sequence ID" value="NZ_JAVJAN010000009.1"/>
</dbReference>
<accession>A0ABU1EFK2</accession>
<sequence>MYCFIDYRATKEEINNLHKLNIEPILVPKSNNVYDSINGHPDIQMNILNNSSENQIIIHKDIPLEFIKLLDSKNIKYILSNSNLSNTYPKDIILNSLILDDYFIHNLKYSDNTLLNSQSSKLNINVSQGYTKCSVLPVRNKALITSDVGIYSTLINYDFDVLLLPPGDILLPNLNYGFIGGTGGLISDNKIAFFGELSHYTWGNEVNKFLYKYDVSPIYLRKGKLIDRGSLLVL</sequence>
<dbReference type="InterPro" id="IPR049238">
    <property type="entry name" value="DUF6873"/>
</dbReference>
<reference evidence="2 3" key="1">
    <citation type="submission" date="2023-09" db="EMBL/GenBank/DDBJ databases">
        <authorList>
            <person name="Zhai L."/>
        </authorList>
    </citation>
    <scope>NUCLEOTIDE SEQUENCE [LARGE SCALE GENOMIC DNA]</scope>
    <source>
        <strain evidence="2 3">5 N-1</strain>
    </source>
</reference>
<dbReference type="Proteomes" id="UP001256646">
    <property type="component" value="Unassembled WGS sequence"/>
</dbReference>
<evidence type="ECO:0000259" key="1">
    <source>
        <dbReference type="Pfam" id="PF21778"/>
    </source>
</evidence>
<keyword evidence="3" id="KW-1185">Reference proteome</keyword>
<comment type="caution">
    <text evidence="2">The sequence shown here is derived from an EMBL/GenBank/DDBJ whole genome shotgun (WGS) entry which is preliminary data.</text>
</comment>
<dbReference type="EMBL" id="JAVJAN010000009">
    <property type="protein sequence ID" value="MDR5586734.1"/>
    <property type="molecule type" value="Genomic_DNA"/>
</dbReference>
<dbReference type="Pfam" id="PF21778">
    <property type="entry name" value="DUF6873"/>
    <property type="match status" value="1"/>
</dbReference>
<gene>
    <name evidence="2" type="ORF">RGC78_04570</name>
</gene>
<proteinExistence type="predicted"/>
<name>A0ABU1EFK2_9CLOT</name>
<evidence type="ECO:0000313" key="2">
    <source>
        <dbReference type="EMBL" id="MDR5586734.1"/>
    </source>
</evidence>